<reference evidence="2 3" key="1">
    <citation type="submission" date="2020-07" db="EMBL/GenBank/DDBJ databases">
        <title>Sequencing the genomes of 1000 actinobacteria strains.</title>
        <authorList>
            <person name="Klenk H.-P."/>
        </authorList>
    </citation>
    <scope>NUCLEOTIDE SEQUENCE [LARGE SCALE GENOMIC DNA]</scope>
    <source>
        <strain evidence="2 3">DSM 24552</strain>
    </source>
</reference>
<feature type="domain" description="Methyltransferase" evidence="1">
    <location>
        <begin position="48"/>
        <end position="146"/>
    </location>
</feature>
<dbReference type="AlphaFoldDB" id="A0A7Y9RVT6"/>
<organism evidence="2 3">
    <name type="scientific">Nocardioides perillae</name>
    <dbReference type="NCBI Taxonomy" id="1119534"/>
    <lineage>
        <taxon>Bacteria</taxon>
        <taxon>Bacillati</taxon>
        <taxon>Actinomycetota</taxon>
        <taxon>Actinomycetes</taxon>
        <taxon>Propionibacteriales</taxon>
        <taxon>Nocardioidaceae</taxon>
        <taxon>Nocardioides</taxon>
    </lineage>
</organism>
<dbReference type="PANTHER" id="PTHR43464:SF23">
    <property type="entry name" value="JUVENILE HORMONE ACID O-METHYLTRANSFERASE"/>
    <property type="match status" value="1"/>
</dbReference>
<dbReference type="PANTHER" id="PTHR43464">
    <property type="entry name" value="METHYLTRANSFERASE"/>
    <property type="match status" value="1"/>
</dbReference>
<keyword evidence="3" id="KW-1185">Reference proteome</keyword>
<dbReference type="InterPro" id="IPR029063">
    <property type="entry name" value="SAM-dependent_MTases_sf"/>
</dbReference>
<dbReference type="Pfam" id="PF13649">
    <property type="entry name" value="Methyltransf_25"/>
    <property type="match status" value="1"/>
</dbReference>
<dbReference type="EMBL" id="JACCAC010000001">
    <property type="protein sequence ID" value="NYG54890.1"/>
    <property type="molecule type" value="Genomic_DNA"/>
</dbReference>
<protein>
    <submittedName>
        <fullName evidence="2">SAM-dependent methyltransferase</fullName>
    </submittedName>
</protein>
<dbReference type="Proteomes" id="UP000544110">
    <property type="component" value="Unassembled WGS sequence"/>
</dbReference>
<keyword evidence="2" id="KW-0808">Transferase</keyword>
<name>A0A7Y9RVT6_9ACTN</name>
<evidence type="ECO:0000259" key="1">
    <source>
        <dbReference type="Pfam" id="PF13649"/>
    </source>
</evidence>
<dbReference type="SUPFAM" id="SSF53335">
    <property type="entry name" value="S-adenosyl-L-methionine-dependent methyltransferases"/>
    <property type="match status" value="1"/>
</dbReference>
<keyword evidence="2" id="KW-0489">Methyltransferase</keyword>
<dbReference type="CDD" id="cd02440">
    <property type="entry name" value="AdoMet_MTases"/>
    <property type="match status" value="1"/>
</dbReference>
<dbReference type="GO" id="GO:0032259">
    <property type="term" value="P:methylation"/>
    <property type="evidence" value="ECO:0007669"/>
    <property type="project" value="UniProtKB-KW"/>
</dbReference>
<dbReference type="GO" id="GO:0010420">
    <property type="term" value="F:polyprenyldihydroxybenzoate methyltransferase activity"/>
    <property type="evidence" value="ECO:0007669"/>
    <property type="project" value="TreeGrafter"/>
</dbReference>
<comment type="caution">
    <text evidence="2">The sequence shown here is derived from an EMBL/GenBank/DDBJ whole genome shotgun (WGS) entry which is preliminary data.</text>
</comment>
<dbReference type="InterPro" id="IPR041698">
    <property type="entry name" value="Methyltransf_25"/>
</dbReference>
<accession>A0A7Y9RVT6</accession>
<evidence type="ECO:0000313" key="2">
    <source>
        <dbReference type="EMBL" id="NYG54890.1"/>
    </source>
</evidence>
<proteinExistence type="predicted"/>
<dbReference type="Gene3D" id="3.40.50.150">
    <property type="entry name" value="Vaccinia Virus protein VP39"/>
    <property type="match status" value="1"/>
</dbReference>
<dbReference type="RefSeq" id="WP_179517428.1">
    <property type="nucleotide sequence ID" value="NZ_JACCAC010000001.1"/>
</dbReference>
<gene>
    <name evidence="2" type="ORF">BJ989_001194</name>
</gene>
<sequence>MSRPTRWEQAGDDNGYYAETFAELLASGADVAGEARVADALLPRGARVLDAGSGMGRVAAELQSRGHDVVAVEPDGALVAASRAAYPGLEVVAADLLDVDAARLRALGRPEAFDLVVCVGNVLLLTADGTEQAFLDRVAALLAPGGRVLVGFHLQGAPEIARPYPLAAFREHVAAAGLVVEARFGSYDLRPPREEYAVWVLARAADGSA</sequence>
<evidence type="ECO:0000313" key="3">
    <source>
        <dbReference type="Proteomes" id="UP000544110"/>
    </source>
</evidence>